<dbReference type="PANTHER" id="PTHR26312">
    <property type="entry name" value="TETRATRICOPEPTIDE REPEAT PROTEIN 5"/>
    <property type="match status" value="1"/>
</dbReference>
<dbReference type="Proteomes" id="UP000315295">
    <property type="component" value="Unassembled WGS sequence"/>
</dbReference>
<evidence type="ECO:0000313" key="2">
    <source>
        <dbReference type="Proteomes" id="UP000315295"/>
    </source>
</evidence>
<organism evidence="1 2">
    <name type="scientific">Malus baccata</name>
    <name type="common">Siberian crab apple</name>
    <name type="synonym">Pyrus baccata</name>
    <dbReference type="NCBI Taxonomy" id="106549"/>
    <lineage>
        <taxon>Eukaryota</taxon>
        <taxon>Viridiplantae</taxon>
        <taxon>Streptophyta</taxon>
        <taxon>Embryophyta</taxon>
        <taxon>Tracheophyta</taxon>
        <taxon>Spermatophyta</taxon>
        <taxon>Magnoliopsida</taxon>
        <taxon>eudicotyledons</taxon>
        <taxon>Gunneridae</taxon>
        <taxon>Pentapetalae</taxon>
        <taxon>rosids</taxon>
        <taxon>fabids</taxon>
        <taxon>Rosales</taxon>
        <taxon>Rosaceae</taxon>
        <taxon>Amygdaloideae</taxon>
        <taxon>Maleae</taxon>
        <taxon>Malus</taxon>
    </lineage>
</organism>
<dbReference type="AlphaFoldDB" id="A0A540NEX5"/>
<gene>
    <name evidence="1" type="ORF">C1H46_004787</name>
</gene>
<dbReference type="Gene3D" id="1.25.40.10">
    <property type="entry name" value="Tetratricopeptide repeat domain"/>
    <property type="match status" value="2"/>
</dbReference>
<reference evidence="1 2" key="1">
    <citation type="journal article" date="2019" name="G3 (Bethesda)">
        <title>Sequencing of a Wild Apple (Malus baccata) Genome Unravels the Differences Between Cultivated and Wild Apple Species Regarding Disease Resistance and Cold Tolerance.</title>
        <authorList>
            <person name="Chen X."/>
        </authorList>
    </citation>
    <scope>NUCLEOTIDE SEQUENCE [LARGE SCALE GENOMIC DNA]</scope>
    <source>
        <strain evidence="2">cv. Shandingzi</strain>
        <tissue evidence="1">Leaves</tissue>
    </source>
</reference>
<dbReference type="InterPro" id="IPR011990">
    <property type="entry name" value="TPR-like_helical_dom_sf"/>
</dbReference>
<dbReference type="PANTHER" id="PTHR26312:SF217">
    <property type="entry name" value="N-ACETYLGLUCOSAMINE TRANSFERASE, OGT PROTEIN, PUTATIVE-RELATED"/>
    <property type="match status" value="1"/>
</dbReference>
<name>A0A540NEX5_MALBA</name>
<accession>A0A540NEX5</accession>
<dbReference type="EMBL" id="VIEB01000055">
    <property type="protein sequence ID" value="TQE09568.1"/>
    <property type="molecule type" value="Genomic_DNA"/>
</dbReference>
<dbReference type="SUPFAM" id="SSF48452">
    <property type="entry name" value="TPR-like"/>
    <property type="match status" value="1"/>
</dbReference>
<proteinExistence type="predicted"/>
<protein>
    <submittedName>
        <fullName evidence="1">Uncharacterized protein</fullName>
    </submittedName>
</protein>
<sequence>MEELRNSVAPLKSSYKHDHDSMLETAPSFSIFNEASEFRDEMILRQDSKQEPLGRTTTVGDSIDVTWSGGFSFEKMGLIEEKEEEEGLKAIRTLRIDEVKRPASPPLCLATGLGVGGAGYGCDAWDNDLTTENVDESDNPEEYYKRMVDEYPCHPLFLRKYGQALEAKGDFDGAEDFYFRATLANPGDGEALCQYAKLVWQLHRVQDKAVSYFERAARLVLTTAYASFLWEIEDDSEEDEACRGQIEIQDVTGDGVPDTAVAGSRSDDPEDNYKMMIEENPNNALLLRNYAQFLWRSKGDLQGAEEYYLQAILADPGDGEIMAQYATLEWELHHDTSLTGLNDLLTFGSIVFSYMLAANAHVLWEHEEEDEEDSVTQAHVQAPLVQGGAESVGNA</sequence>
<evidence type="ECO:0000313" key="1">
    <source>
        <dbReference type="EMBL" id="TQE09568.1"/>
    </source>
</evidence>
<keyword evidence="2" id="KW-1185">Reference proteome</keyword>
<comment type="caution">
    <text evidence="1">The sequence shown here is derived from an EMBL/GenBank/DDBJ whole genome shotgun (WGS) entry which is preliminary data.</text>
</comment>